<sequence>MPAEFLELHPVNPQKRLLAQAAEQLRRGAVIAYPTDSCYALGCQLDDKAAAERLRRIRDFDKHHQFTLVCRDLSEIAHYAKVDNWQFRILKLLTPGPYTFILPASKDLPKRLSHEKRKTIGIRVPEHVVAQALLEALGGPLISCTLQFPGEDQPVSEPQDAEKQLLHSVDLVLDAGNCGLTPTTVIDLSGDAPVLVRQGRGDVSMLGLG</sequence>
<dbReference type="Gene3D" id="3.90.870.10">
    <property type="entry name" value="DHBP synthase"/>
    <property type="match status" value="1"/>
</dbReference>
<keyword evidence="3" id="KW-1185">Reference proteome</keyword>
<evidence type="ECO:0000313" key="3">
    <source>
        <dbReference type="Proteomes" id="UP000282106"/>
    </source>
</evidence>
<dbReference type="EMBL" id="RJVO01000003">
    <property type="protein sequence ID" value="ROH91104.1"/>
    <property type="molecule type" value="Genomic_DNA"/>
</dbReference>
<dbReference type="PANTHER" id="PTHR42828">
    <property type="entry name" value="DHBP SYNTHASE RIBB-LIKE ALPHA/BETA DOMAIN-CONTAINING PROTEIN"/>
    <property type="match status" value="1"/>
</dbReference>
<dbReference type="SUPFAM" id="SSF55821">
    <property type="entry name" value="YrdC/RibB"/>
    <property type="match status" value="1"/>
</dbReference>
<protein>
    <submittedName>
        <fullName evidence="2">Threonylcarbamoyl-AMP synthase</fullName>
    </submittedName>
</protein>
<evidence type="ECO:0000259" key="1">
    <source>
        <dbReference type="PROSITE" id="PS51163"/>
    </source>
</evidence>
<dbReference type="InterPro" id="IPR052532">
    <property type="entry name" value="SUA5_domain"/>
</dbReference>
<name>A0A3N0VEL5_9GAMM</name>
<dbReference type="RefSeq" id="WP_123211559.1">
    <property type="nucleotide sequence ID" value="NZ_RJVO01000003.1"/>
</dbReference>
<dbReference type="AlphaFoldDB" id="A0A3N0VEL5"/>
<dbReference type="InterPro" id="IPR017945">
    <property type="entry name" value="DHBP_synth_RibB-like_a/b_dom"/>
</dbReference>
<dbReference type="InParanoid" id="A0A3N0VEL5"/>
<reference evidence="2 3" key="1">
    <citation type="submission" date="2018-10" db="EMBL/GenBank/DDBJ databases">
        <authorList>
            <person name="Chen W.-M."/>
        </authorList>
    </citation>
    <scope>NUCLEOTIDE SEQUENCE [LARGE SCALE GENOMIC DNA]</scope>
    <source>
        <strain evidence="2 3">THS-13</strain>
    </source>
</reference>
<gene>
    <name evidence="2" type="ORF">ED208_09090</name>
</gene>
<dbReference type="Proteomes" id="UP000282106">
    <property type="component" value="Unassembled WGS sequence"/>
</dbReference>
<organism evidence="2 3">
    <name type="scientific">Stagnimonas aquatica</name>
    <dbReference type="NCBI Taxonomy" id="2689987"/>
    <lineage>
        <taxon>Bacteria</taxon>
        <taxon>Pseudomonadati</taxon>
        <taxon>Pseudomonadota</taxon>
        <taxon>Gammaproteobacteria</taxon>
        <taxon>Nevskiales</taxon>
        <taxon>Nevskiaceae</taxon>
        <taxon>Stagnimonas</taxon>
    </lineage>
</organism>
<dbReference type="InterPro" id="IPR006070">
    <property type="entry name" value="Sua5-like_dom"/>
</dbReference>
<dbReference type="FunCoup" id="A0A3N0VEL5">
    <property type="interactions" value="491"/>
</dbReference>
<dbReference type="Pfam" id="PF01300">
    <property type="entry name" value="Sua5_yciO_yrdC"/>
    <property type="match status" value="1"/>
</dbReference>
<dbReference type="PROSITE" id="PS51163">
    <property type="entry name" value="YRDC"/>
    <property type="match status" value="1"/>
</dbReference>
<dbReference type="PANTHER" id="PTHR42828:SF3">
    <property type="entry name" value="THREONYLCARBAMOYL-AMP SYNTHASE"/>
    <property type="match status" value="1"/>
</dbReference>
<comment type="caution">
    <text evidence="2">The sequence shown here is derived from an EMBL/GenBank/DDBJ whole genome shotgun (WGS) entry which is preliminary data.</text>
</comment>
<evidence type="ECO:0000313" key="2">
    <source>
        <dbReference type="EMBL" id="ROH91104.1"/>
    </source>
</evidence>
<feature type="domain" description="YrdC-like" evidence="1">
    <location>
        <begin position="15"/>
        <end position="201"/>
    </location>
</feature>
<proteinExistence type="predicted"/>
<dbReference type="GO" id="GO:0003725">
    <property type="term" value="F:double-stranded RNA binding"/>
    <property type="evidence" value="ECO:0007669"/>
    <property type="project" value="InterPro"/>
</dbReference>
<dbReference type="NCBIfam" id="TIGR00057">
    <property type="entry name" value="L-threonylcarbamoyladenylate synthase"/>
    <property type="match status" value="1"/>
</dbReference>
<accession>A0A3N0VEL5</accession>